<dbReference type="RefSeq" id="WP_074704371.1">
    <property type="nucleotide sequence ID" value="NZ_FNOP01000002.1"/>
</dbReference>
<reference evidence="1 2" key="1">
    <citation type="submission" date="2016-10" db="EMBL/GenBank/DDBJ databases">
        <authorList>
            <person name="Varghese N."/>
            <person name="Submissions S."/>
        </authorList>
    </citation>
    <scope>NUCLEOTIDE SEQUENCE [LARGE SCALE GENOMIC DNA]</scope>
    <source>
        <strain evidence="1 2">WCC6</strain>
    </source>
</reference>
<dbReference type="EMBL" id="FNOP01000002">
    <property type="protein sequence ID" value="SDW50610.1"/>
    <property type="molecule type" value="Genomic_DNA"/>
</dbReference>
<organism evidence="1 2">
    <name type="scientific">Acidaminococcus fermentans</name>
    <dbReference type="NCBI Taxonomy" id="905"/>
    <lineage>
        <taxon>Bacteria</taxon>
        <taxon>Bacillati</taxon>
        <taxon>Bacillota</taxon>
        <taxon>Negativicutes</taxon>
        <taxon>Acidaminococcales</taxon>
        <taxon>Acidaminococcaceae</taxon>
        <taxon>Acidaminococcus</taxon>
    </lineage>
</organism>
<accession>A0A1H2U3L3</accession>
<evidence type="ECO:0000313" key="2">
    <source>
        <dbReference type="Proteomes" id="UP000182379"/>
    </source>
</evidence>
<sequence length="59" mass="6713">MHQKQLPKGKKVDFHSHAILEDAAKAASVILSAEEMNHLETLADKAEVNTIREWEKKMD</sequence>
<protein>
    <submittedName>
        <fullName evidence="1">Uncharacterized protein</fullName>
    </submittedName>
</protein>
<gene>
    <name evidence="1" type="ORF">SAMN05216495_10290</name>
</gene>
<evidence type="ECO:0000313" key="1">
    <source>
        <dbReference type="EMBL" id="SDW50610.1"/>
    </source>
</evidence>
<proteinExistence type="predicted"/>
<dbReference type="Proteomes" id="UP000182379">
    <property type="component" value="Unassembled WGS sequence"/>
</dbReference>
<comment type="caution">
    <text evidence="1">The sequence shown here is derived from an EMBL/GenBank/DDBJ whole genome shotgun (WGS) entry which is preliminary data.</text>
</comment>
<name>A0A1H2U3L3_ACIFE</name>
<dbReference type="AlphaFoldDB" id="A0A1H2U3L3"/>